<evidence type="ECO:0000313" key="2">
    <source>
        <dbReference type="EMBL" id="KAK3507555.1"/>
    </source>
</evidence>
<feature type="non-terminal residue" evidence="2">
    <location>
        <position position="1"/>
    </location>
</feature>
<evidence type="ECO:0000259" key="1">
    <source>
        <dbReference type="Pfam" id="PF00078"/>
    </source>
</evidence>
<dbReference type="AlphaFoldDB" id="A0AAE0UIP8"/>
<organism evidence="2 3">
    <name type="scientific">Hemibagrus guttatus</name>
    <dbReference type="NCBI Taxonomy" id="175788"/>
    <lineage>
        <taxon>Eukaryota</taxon>
        <taxon>Metazoa</taxon>
        <taxon>Chordata</taxon>
        <taxon>Craniata</taxon>
        <taxon>Vertebrata</taxon>
        <taxon>Euteleostomi</taxon>
        <taxon>Actinopterygii</taxon>
        <taxon>Neopterygii</taxon>
        <taxon>Teleostei</taxon>
        <taxon>Ostariophysi</taxon>
        <taxon>Siluriformes</taxon>
        <taxon>Bagridae</taxon>
        <taxon>Hemibagrus</taxon>
    </lineage>
</organism>
<proteinExistence type="predicted"/>
<name>A0AAE0UIP8_9TELE</name>
<sequence>MRSEDGDNKELLDTFYQGLPKVSSEDNAALEGPLVLEELQAPVNTMSGGKAPGIDGLPVEFYKFFWEELGEDLLEVLKESSRERCLPLCSRRAVITLLPKKGDLQDIRNWHPVSLLCMDYEIMSKALANRLGDIMDSVVQSDQTYCVPNRSIIVNVSLIRDILDVSRLLAVDLGLISLDQEKDFERVEYQYLWKTLEVFGLSPSLITMMKVVVTGLELVVFCIQDVEFDPQHCDGSQQENTQQQHYTHCSQSATPTTCSVSSY</sequence>
<feature type="domain" description="Reverse transcriptase" evidence="1">
    <location>
        <begin position="99"/>
        <end position="207"/>
    </location>
</feature>
<dbReference type="Proteomes" id="UP001274896">
    <property type="component" value="Unassembled WGS sequence"/>
</dbReference>
<dbReference type="PANTHER" id="PTHR19446">
    <property type="entry name" value="REVERSE TRANSCRIPTASES"/>
    <property type="match status" value="1"/>
</dbReference>
<protein>
    <recommendedName>
        <fullName evidence="1">Reverse transcriptase domain-containing protein</fullName>
    </recommendedName>
</protein>
<evidence type="ECO:0000313" key="3">
    <source>
        <dbReference type="Proteomes" id="UP001274896"/>
    </source>
</evidence>
<dbReference type="InterPro" id="IPR000477">
    <property type="entry name" value="RT_dom"/>
</dbReference>
<accession>A0AAE0UIP8</accession>
<dbReference type="Pfam" id="PF00078">
    <property type="entry name" value="RVT_1"/>
    <property type="match status" value="1"/>
</dbReference>
<reference evidence="2" key="1">
    <citation type="submission" date="2023-06" db="EMBL/GenBank/DDBJ databases">
        <title>Male Hemibagrus guttatus genome.</title>
        <authorList>
            <person name="Bian C."/>
        </authorList>
    </citation>
    <scope>NUCLEOTIDE SEQUENCE</scope>
    <source>
        <strain evidence="2">Male_cb2023</strain>
        <tissue evidence="2">Muscle</tissue>
    </source>
</reference>
<dbReference type="EMBL" id="JAUCMX010000029">
    <property type="protein sequence ID" value="KAK3507555.1"/>
    <property type="molecule type" value="Genomic_DNA"/>
</dbReference>
<keyword evidence="3" id="KW-1185">Reference proteome</keyword>
<gene>
    <name evidence="2" type="ORF">QTP70_028446</name>
</gene>
<comment type="caution">
    <text evidence="2">The sequence shown here is derived from an EMBL/GenBank/DDBJ whole genome shotgun (WGS) entry which is preliminary data.</text>
</comment>